<dbReference type="InterPro" id="IPR046268">
    <property type="entry name" value="DUF6301"/>
</dbReference>
<dbReference type="Pfam" id="PF19818">
    <property type="entry name" value="DUF6301"/>
    <property type="match status" value="1"/>
</dbReference>
<name>A0ABW5RHA6_9MICO</name>
<protein>
    <submittedName>
        <fullName evidence="1">DUF6301 family protein</fullName>
    </submittedName>
</protein>
<accession>A0ABW5RHA6</accession>
<evidence type="ECO:0000313" key="2">
    <source>
        <dbReference type="Proteomes" id="UP001597453"/>
    </source>
</evidence>
<reference evidence="2" key="1">
    <citation type="journal article" date="2019" name="Int. J. Syst. Evol. Microbiol.">
        <title>The Global Catalogue of Microorganisms (GCM) 10K type strain sequencing project: providing services to taxonomists for standard genome sequencing and annotation.</title>
        <authorList>
            <consortium name="The Broad Institute Genomics Platform"/>
            <consortium name="The Broad Institute Genome Sequencing Center for Infectious Disease"/>
            <person name="Wu L."/>
            <person name="Ma J."/>
        </authorList>
    </citation>
    <scope>NUCLEOTIDE SEQUENCE [LARGE SCALE GENOMIC DNA]</scope>
    <source>
        <strain evidence="2">TISTR 1511</strain>
    </source>
</reference>
<dbReference type="RefSeq" id="WP_159421419.1">
    <property type="nucleotide sequence ID" value="NZ_JBHUNF010000001.1"/>
</dbReference>
<comment type="caution">
    <text evidence="1">The sequence shown here is derived from an EMBL/GenBank/DDBJ whole genome shotgun (WGS) entry which is preliminary data.</text>
</comment>
<evidence type="ECO:0000313" key="1">
    <source>
        <dbReference type="EMBL" id="MFD2674224.1"/>
    </source>
</evidence>
<dbReference type="EMBL" id="JBHUNF010000001">
    <property type="protein sequence ID" value="MFD2674224.1"/>
    <property type="molecule type" value="Genomic_DNA"/>
</dbReference>
<dbReference type="Proteomes" id="UP001597453">
    <property type="component" value="Unassembled WGS sequence"/>
</dbReference>
<keyword evidence="2" id="KW-1185">Reference proteome</keyword>
<organism evidence="1 2">
    <name type="scientific">Gulosibacter bifidus</name>
    <dbReference type="NCBI Taxonomy" id="272239"/>
    <lineage>
        <taxon>Bacteria</taxon>
        <taxon>Bacillati</taxon>
        <taxon>Actinomycetota</taxon>
        <taxon>Actinomycetes</taxon>
        <taxon>Micrococcales</taxon>
        <taxon>Microbacteriaceae</taxon>
        <taxon>Gulosibacter</taxon>
    </lineage>
</organism>
<sequence length="167" mass="19064">MSNINVVSVTELRPVLEALDEYEWPVPFDSADGLFQRLGWERQRKKGGRTNFAVSKPFVAIGDLHGELSRIEFRVSDTYPEATAEVKASMLTKVEELRGVVTEVVGFGPTGAPWTVPGYVWDFADGRQIQLKAIDRLIELQYWSKRYADIERAERRQHVDPDKNLEP</sequence>
<gene>
    <name evidence="1" type="ORF">ACFSUQ_02770</name>
</gene>
<proteinExistence type="predicted"/>